<dbReference type="GeneID" id="14873913"/>
<dbReference type="EMBL" id="GL883010">
    <property type="protein sequence ID" value="EGG21894.1"/>
    <property type="molecule type" value="Genomic_DNA"/>
</dbReference>
<evidence type="ECO:0000313" key="1">
    <source>
        <dbReference type="EMBL" id="EGG21894.1"/>
    </source>
</evidence>
<protein>
    <submittedName>
        <fullName evidence="1">Uncharacterized protein</fullName>
    </submittedName>
</protein>
<dbReference type="RefSeq" id="XP_004359745.1">
    <property type="nucleotide sequence ID" value="XM_004359688.1"/>
</dbReference>
<accession>F4PUN0</accession>
<proteinExistence type="predicted"/>
<gene>
    <name evidence="1" type="ORF">DFA_01780</name>
</gene>
<keyword evidence="2" id="KW-1185">Reference proteome</keyword>
<sequence length="59" mass="6718">MCNLLEVSTIKSILNVSVFVFLFEKVKGTSARQNSKTGHTLHTKFLMTYINNNNNNNNK</sequence>
<dbReference type="KEGG" id="dfa:DFA_01780"/>
<reference evidence="2" key="1">
    <citation type="journal article" date="2011" name="Genome Res.">
        <title>Phylogeny-wide analysis of social amoeba genomes highlights ancient origins for complex intercellular communication.</title>
        <authorList>
            <person name="Heidel A.J."/>
            <person name="Lawal H.M."/>
            <person name="Felder M."/>
            <person name="Schilde C."/>
            <person name="Helps N.R."/>
            <person name="Tunggal B."/>
            <person name="Rivero F."/>
            <person name="John U."/>
            <person name="Schleicher M."/>
            <person name="Eichinger L."/>
            <person name="Platzer M."/>
            <person name="Noegel A.A."/>
            <person name="Schaap P."/>
            <person name="Gloeckner G."/>
        </authorList>
    </citation>
    <scope>NUCLEOTIDE SEQUENCE [LARGE SCALE GENOMIC DNA]</scope>
    <source>
        <strain evidence="2">SH3</strain>
    </source>
</reference>
<evidence type="ECO:0000313" key="2">
    <source>
        <dbReference type="Proteomes" id="UP000007797"/>
    </source>
</evidence>
<dbReference type="AlphaFoldDB" id="F4PUN0"/>
<dbReference type="Proteomes" id="UP000007797">
    <property type="component" value="Unassembled WGS sequence"/>
</dbReference>
<organism evidence="1 2">
    <name type="scientific">Cavenderia fasciculata</name>
    <name type="common">Slime mold</name>
    <name type="synonym">Dictyostelium fasciculatum</name>
    <dbReference type="NCBI Taxonomy" id="261658"/>
    <lineage>
        <taxon>Eukaryota</taxon>
        <taxon>Amoebozoa</taxon>
        <taxon>Evosea</taxon>
        <taxon>Eumycetozoa</taxon>
        <taxon>Dictyostelia</taxon>
        <taxon>Acytosteliales</taxon>
        <taxon>Cavenderiaceae</taxon>
        <taxon>Cavenderia</taxon>
    </lineage>
</organism>
<name>F4PUN0_CACFS</name>